<dbReference type="RefSeq" id="WP_311688712.1">
    <property type="nucleotide sequence ID" value="NZ_JAVRHL010000001.1"/>
</dbReference>
<organism evidence="3 4">
    <name type="scientific">Tropicimonas omnivorans</name>
    <dbReference type="NCBI Taxonomy" id="3075590"/>
    <lineage>
        <taxon>Bacteria</taxon>
        <taxon>Pseudomonadati</taxon>
        <taxon>Pseudomonadota</taxon>
        <taxon>Alphaproteobacteria</taxon>
        <taxon>Rhodobacterales</taxon>
        <taxon>Roseobacteraceae</taxon>
        <taxon>Tropicimonas</taxon>
    </lineage>
</organism>
<dbReference type="InterPro" id="IPR027372">
    <property type="entry name" value="Phytase-like_dom"/>
</dbReference>
<feature type="domain" description="Phytase-like" evidence="2">
    <location>
        <begin position="42"/>
        <end position="273"/>
    </location>
</feature>
<feature type="signal peptide" evidence="1">
    <location>
        <begin position="1"/>
        <end position="21"/>
    </location>
</feature>
<evidence type="ECO:0000259" key="2">
    <source>
        <dbReference type="Pfam" id="PF13449"/>
    </source>
</evidence>
<dbReference type="Pfam" id="PF13449">
    <property type="entry name" value="Phytase-like"/>
    <property type="match status" value="1"/>
</dbReference>
<feature type="chain" id="PRO_5047376006" evidence="1">
    <location>
        <begin position="22"/>
        <end position="291"/>
    </location>
</feature>
<accession>A0ABU3DCD6</accession>
<comment type="caution">
    <text evidence="3">The sequence shown here is derived from an EMBL/GenBank/DDBJ whole genome shotgun (WGS) entry which is preliminary data.</text>
</comment>
<gene>
    <name evidence="3" type="ORF">RM543_00820</name>
</gene>
<name>A0ABU3DCD6_9RHOB</name>
<dbReference type="PROSITE" id="PS51257">
    <property type="entry name" value="PROKAR_LIPOPROTEIN"/>
    <property type="match status" value="1"/>
</dbReference>
<evidence type="ECO:0000256" key="1">
    <source>
        <dbReference type="SAM" id="SignalP"/>
    </source>
</evidence>
<dbReference type="Proteomes" id="UP001265259">
    <property type="component" value="Unassembled WGS sequence"/>
</dbReference>
<reference evidence="3 4" key="1">
    <citation type="submission" date="2023-09" db="EMBL/GenBank/DDBJ databases">
        <authorList>
            <person name="Rey-Velasco X."/>
        </authorList>
    </citation>
    <scope>NUCLEOTIDE SEQUENCE [LARGE SCALE GENOMIC DNA]</scope>
    <source>
        <strain evidence="3 4">F158</strain>
    </source>
</reference>
<dbReference type="EMBL" id="JAVRHL010000001">
    <property type="protein sequence ID" value="MDT0681209.1"/>
    <property type="molecule type" value="Genomic_DNA"/>
</dbReference>
<evidence type="ECO:0000313" key="4">
    <source>
        <dbReference type="Proteomes" id="UP001265259"/>
    </source>
</evidence>
<keyword evidence="4" id="KW-1185">Reference proteome</keyword>
<dbReference type="SUPFAM" id="SSF101898">
    <property type="entry name" value="NHL repeat"/>
    <property type="match status" value="1"/>
</dbReference>
<dbReference type="InterPro" id="IPR014567">
    <property type="entry name" value="UCP031900"/>
</dbReference>
<dbReference type="PIRSF" id="PIRSF031900">
    <property type="entry name" value="UCP031900"/>
    <property type="match status" value="1"/>
</dbReference>
<evidence type="ECO:0000313" key="3">
    <source>
        <dbReference type="EMBL" id="MDT0681209.1"/>
    </source>
</evidence>
<protein>
    <submittedName>
        <fullName evidence="3">Esterase-like activity of phytase family protein</fullName>
    </submittedName>
</protein>
<keyword evidence="1" id="KW-0732">Signal</keyword>
<sequence>MRASPLRALILALVALASCVAADEAVAPEAAAVVAFPEPDPGGWSAVHVSPDGARAIAIADNGLRADLRLRREGGRLTGAGLISRAPLAGPDGRALEGAGEDSEGIATLPDGRVAVSFERESRILIYPADGGSPERLAVPEAETLDPNRGYEGLASSPDGTLYTLREGNVDETGPVPLWAWDGAWRVSRQIPRDRAWLAAGADIGPDGQIYILERAFLGLGFASRIRRFATTGHDPGELVWSSSFGVHGNLEGLSLWQDGATLRALMVSDNNHAGVARSEFVEIVLPRDLR</sequence>
<proteinExistence type="predicted"/>